<evidence type="ECO:0000259" key="15">
    <source>
        <dbReference type="PROSITE" id="PS50011"/>
    </source>
</evidence>
<evidence type="ECO:0000256" key="9">
    <source>
        <dbReference type="ARBA" id="ARBA00022840"/>
    </source>
</evidence>
<evidence type="ECO:0000256" key="12">
    <source>
        <dbReference type="ARBA" id="ARBA00047899"/>
    </source>
</evidence>
<evidence type="ECO:0000313" key="16">
    <source>
        <dbReference type="EMBL" id="KKZ66658.1"/>
    </source>
</evidence>
<evidence type="ECO:0000256" key="13">
    <source>
        <dbReference type="ARBA" id="ARBA00048679"/>
    </source>
</evidence>
<dbReference type="PANTHER" id="PTHR24348:SF22">
    <property type="entry name" value="NON-SPECIFIC SERINE_THREONINE PROTEIN KINASE"/>
    <property type="match status" value="1"/>
</dbReference>
<evidence type="ECO:0000256" key="6">
    <source>
        <dbReference type="ARBA" id="ARBA00022679"/>
    </source>
</evidence>
<name>A0A0G2I815_9EURO</name>
<dbReference type="GO" id="GO:0034727">
    <property type="term" value="P:piecemeal microautophagy of the nucleus"/>
    <property type="evidence" value="ECO:0007669"/>
    <property type="project" value="TreeGrafter"/>
</dbReference>
<dbReference type="AlphaFoldDB" id="A0A0G2I815"/>
<accession>A0A0G2I815</accession>
<dbReference type="InterPro" id="IPR045269">
    <property type="entry name" value="Atg1-like"/>
</dbReference>
<dbReference type="PROSITE" id="PS00108">
    <property type="entry name" value="PROTEIN_KINASE_ST"/>
    <property type="match status" value="1"/>
</dbReference>
<evidence type="ECO:0000256" key="3">
    <source>
        <dbReference type="ARBA" id="ARBA00018572"/>
    </source>
</evidence>
<dbReference type="PANTHER" id="PTHR24348">
    <property type="entry name" value="SERINE/THREONINE-PROTEIN KINASE UNC-51-RELATED"/>
    <property type="match status" value="1"/>
</dbReference>
<keyword evidence="10" id="KW-0072">Autophagy</keyword>
<protein>
    <recommendedName>
        <fullName evidence="3">Serine/threonine-protein kinase ATG1</fullName>
        <ecNumber evidence="2">2.7.11.1</ecNumber>
    </recommendedName>
    <alternativeName>
        <fullName evidence="11">Autophagy-related protein 1</fullName>
    </alternativeName>
    <alternativeName>
        <fullName evidence="4">Serine/threonine-protein kinase atg1</fullName>
    </alternativeName>
</protein>
<keyword evidence="8" id="KW-0418">Kinase</keyword>
<dbReference type="EMBL" id="LCZI01000446">
    <property type="protein sequence ID" value="KKZ66658.1"/>
    <property type="molecule type" value="Genomic_DNA"/>
</dbReference>
<evidence type="ECO:0000256" key="8">
    <source>
        <dbReference type="ARBA" id="ARBA00022777"/>
    </source>
</evidence>
<proteinExistence type="predicted"/>
<reference evidence="17" key="1">
    <citation type="journal article" date="2015" name="PLoS Genet.">
        <title>The dynamic genome and transcriptome of the human fungal pathogen Blastomyces and close relative Emmonsia.</title>
        <authorList>
            <person name="Munoz J.F."/>
            <person name="Gauthier G.M."/>
            <person name="Desjardins C.A."/>
            <person name="Gallo J.E."/>
            <person name="Holder J."/>
            <person name="Sullivan T.D."/>
            <person name="Marty A.J."/>
            <person name="Carmen J.C."/>
            <person name="Chen Z."/>
            <person name="Ding L."/>
            <person name="Gujja S."/>
            <person name="Magrini V."/>
            <person name="Misas E."/>
            <person name="Mitreva M."/>
            <person name="Priest M."/>
            <person name="Saif S."/>
            <person name="Whiston E.A."/>
            <person name="Young S."/>
            <person name="Zeng Q."/>
            <person name="Goldman W.E."/>
            <person name="Mardis E.R."/>
            <person name="Taylor J.W."/>
            <person name="McEwen J.G."/>
            <person name="Clay O.K."/>
            <person name="Klein B.S."/>
            <person name="Cuomo C.A."/>
        </authorList>
    </citation>
    <scope>NUCLEOTIDE SEQUENCE [LARGE SCALE GENOMIC DNA]</scope>
    <source>
        <strain evidence="17">UAMH 3008</strain>
    </source>
</reference>
<feature type="region of interest" description="Disordered" evidence="14">
    <location>
        <begin position="557"/>
        <end position="576"/>
    </location>
</feature>
<evidence type="ECO:0000256" key="2">
    <source>
        <dbReference type="ARBA" id="ARBA00012513"/>
    </source>
</evidence>
<dbReference type="InterPro" id="IPR011009">
    <property type="entry name" value="Kinase-like_dom_sf"/>
</dbReference>
<dbReference type="EC" id="2.7.11.1" evidence="2"/>
<dbReference type="GO" id="GO:0010506">
    <property type="term" value="P:regulation of autophagy"/>
    <property type="evidence" value="ECO:0007669"/>
    <property type="project" value="InterPro"/>
</dbReference>
<dbReference type="PROSITE" id="PS50011">
    <property type="entry name" value="PROTEIN_KINASE_DOM"/>
    <property type="match status" value="1"/>
</dbReference>
<dbReference type="GO" id="GO:0004674">
    <property type="term" value="F:protein serine/threonine kinase activity"/>
    <property type="evidence" value="ECO:0007669"/>
    <property type="project" value="UniProtKB-KW"/>
</dbReference>
<dbReference type="InterPro" id="IPR008271">
    <property type="entry name" value="Ser/Thr_kinase_AS"/>
</dbReference>
<dbReference type="SUPFAM" id="SSF56112">
    <property type="entry name" value="Protein kinase-like (PK-like)"/>
    <property type="match status" value="1"/>
</dbReference>
<dbReference type="VEuPathDB" id="FungiDB:EMCG_00221"/>
<dbReference type="GO" id="GO:0000422">
    <property type="term" value="P:autophagy of mitochondrion"/>
    <property type="evidence" value="ECO:0007669"/>
    <property type="project" value="TreeGrafter"/>
</dbReference>
<keyword evidence="9" id="KW-0067">ATP-binding</keyword>
<evidence type="ECO:0000256" key="14">
    <source>
        <dbReference type="SAM" id="MobiDB-lite"/>
    </source>
</evidence>
<dbReference type="InterPro" id="IPR000719">
    <property type="entry name" value="Prot_kinase_dom"/>
</dbReference>
<comment type="subcellular location">
    <subcellularLocation>
        <location evidence="1">Preautophagosomal structure membrane</location>
        <topology evidence="1">Peripheral membrane protein</topology>
    </subcellularLocation>
</comment>
<dbReference type="GO" id="GO:0000045">
    <property type="term" value="P:autophagosome assembly"/>
    <property type="evidence" value="ECO:0007669"/>
    <property type="project" value="TreeGrafter"/>
</dbReference>
<feature type="domain" description="Protein kinase" evidence="15">
    <location>
        <begin position="201"/>
        <end position="450"/>
    </location>
</feature>
<organism evidence="16 17">
    <name type="scientific">[Emmonsia] crescens</name>
    <dbReference type="NCBI Taxonomy" id="73230"/>
    <lineage>
        <taxon>Eukaryota</taxon>
        <taxon>Fungi</taxon>
        <taxon>Dikarya</taxon>
        <taxon>Ascomycota</taxon>
        <taxon>Pezizomycotina</taxon>
        <taxon>Eurotiomycetes</taxon>
        <taxon>Eurotiomycetidae</taxon>
        <taxon>Onygenales</taxon>
        <taxon>Ajellomycetaceae</taxon>
        <taxon>Emergomyces</taxon>
    </lineage>
</organism>
<evidence type="ECO:0000256" key="5">
    <source>
        <dbReference type="ARBA" id="ARBA00022527"/>
    </source>
</evidence>
<dbReference type="Gene3D" id="1.10.510.10">
    <property type="entry name" value="Transferase(Phosphotransferase) domain 1"/>
    <property type="match status" value="1"/>
</dbReference>
<dbReference type="GO" id="GO:0005524">
    <property type="term" value="F:ATP binding"/>
    <property type="evidence" value="ECO:0007669"/>
    <property type="project" value="UniProtKB-KW"/>
</dbReference>
<dbReference type="GO" id="GO:0034045">
    <property type="term" value="C:phagophore assembly site membrane"/>
    <property type="evidence" value="ECO:0007669"/>
    <property type="project" value="UniProtKB-SubCell"/>
</dbReference>
<evidence type="ECO:0000256" key="7">
    <source>
        <dbReference type="ARBA" id="ARBA00022741"/>
    </source>
</evidence>
<dbReference type="SMART" id="SM00220">
    <property type="entry name" value="S_TKc"/>
    <property type="match status" value="1"/>
</dbReference>
<evidence type="ECO:0000256" key="1">
    <source>
        <dbReference type="ARBA" id="ARBA00004623"/>
    </source>
</evidence>
<dbReference type="GO" id="GO:0042594">
    <property type="term" value="P:response to starvation"/>
    <property type="evidence" value="ECO:0007669"/>
    <property type="project" value="TreeGrafter"/>
</dbReference>
<dbReference type="Proteomes" id="UP000034164">
    <property type="component" value="Unassembled WGS sequence"/>
</dbReference>
<comment type="catalytic activity">
    <reaction evidence="13">
        <text>L-seryl-[protein] + ATP = O-phospho-L-seryl-[protein] + ADP + H(+)</text>
        <dbReference type="Rhea" id="RHEA:17989"/>
        <dbReference type="Rhea" id="RHEA-COMP:9863"/>
        <dbReference type="Rhea" id="RHEA-COMP:11604"/>
        <dbReference type="ChEBI" id="CHEBI:15378"/>
        <dbReference type="ChEBI" id="CHEBI:29999"/>
        <dbReference type="ChEBI" id="CHEBI:30616"/>
        <dbReference type="ChEBI" id="CHEBI:83421"/>
        <dbReference type="ChEBI" id="CHEBI:456216"/>
        <dbReference type="EC" id="2.7.11.1"/>
    </reaction>
</comment>
<evidence type="ECO:0000256" key="4">
    <source>
        <dbReference type="ARBA" id="ARBA00019599"/>
    </source>
</evidence>
<dbReference type="GO" id="GO:0061709">
    <property type="term" value="P:reticulophagy"/>
    <property type="evidence" value="ECO:0007669"/>
    <property type="project" value="TreeGrafter"/>
</dbReference>
<dbReference type="Pfam" id="PF00069">
    <property type="entry name" value="Pkinase"/>
    <property type="match status" value="1"/>
</dbReference>
<dbReference type="CDD" id="cd00180">
    <property type="entry name" value="PKc"/>
    <property type="match status" value="1"/>
</dbReference>
<keyword evidence="6" id="KW-0808">Transferase</keyword>
<comment type="catalytic activity">
    <reaction evidence="12">
        <text>L-threonyl-[protein] + ATP = O-phospho-L-threonyl-[protein] + ADP + H(+)</text>
        <dbReference type="Rhea" id="RHEA:46608"/>
        <dbReference type="Rhea" id="RHEA-COMP:11060"/>
        <dbReference type="Rhea" id="RHEA-COMP:11605"/>
        <dbReference type="ChEBI" id="CHEBI:15378"/>
        <dbReference type="ChEBI" id="CHEBI:30013"/>
        <dbReference type="ChEBI" id="CHEBI:30616"/>
        <dbReference type="ChEBI" id="CHEBI:61977"/>
        <dbReference type="ChEBI" id="CHEBI:456216"/>
        <dbReference type="EC" id="2.7.11.1"/>
    </reaction>
</comment>
<evidence type="ECO:0000256" key="10">
    <source>
        <dbReference type="ARBA" id="ARBA00023006"/>
    </source>
</evidence>
<comment type="caution">
    <text evidence="16">The sequence shown here is derived from an EMBL/GenBank/DDBJ whole genome shotgun (WGS) entry which is preliminary data.</text>
</comment>
<dbReference type="GO" id="GO:0005776">
    <property type="term" value="C:autophagosome"/>
    <property type="evidence" value="ECO:0007669"/>
    <property type="project" value="TreeGrafter"/>
</dbReference>
<evidence type="ECO:0000256" key="11">
    <source>
        <dbReference type="ARBA" id="ARBA00030237"/>
    </source>
</evidence>
<sequence length="576" mass="63421">MPLRSVPHPQALFSLVPLNGNAQAVINHPANIHLLSSFTDNLHNTHVVLNVGFHIGSDARYTLATLGRNGDITVDGPNISRIQCSFEVHPESDVVMLYDESNSQTTQVFGKSAMPFKPGRLRKVVVDEDINCMFGMGGIGCDQVQFLLAWHRVDFNAKEEVGNRVDSPLQARTADDVPTVVPSEPPTPGQWPSNQEPKIRYKILSALDQGSFGVVSKAVDMDSGRPMAVKCIPQPQGGFKPQQKDRLKREILALSKSSHPHIVEYIHFHELSNQLQIFTALKEGNVDGLIGRGVFDGNISRANVLLDQMLQALDYLAHHGIIHRDVKPANILFMTIHGNGLRYQLTDFGLCNAIDVARSNVGSPMFKAPELRQGSEILQTPKVDIWSLFVTVAYAMDADGYRSKQLDTEERGIDAALEAARTPNLQRIKDMAEIDPNNRPSAAQMLVTWYGGTGLTTPPDQVNNSFPASHILNNNAYNNSVQRLELHIIGAMQDVVMGSQSDITRGPQLRSVQVAPANPAQWPTGLGMGGPREGPQWQSGVPNRVTNAIGAENQYHPLTDTKRQAARHQFPANRRR</sequence>
<dbReference type="OrthoDB" id="4062651at2759"/>
<keyword evidence="7" id="KW-0547">Nucleotide-binding</keyword>
<dbReference type="GO" id="GO:0005829">
    <property type="term" value="C:cytosol"/>
    <property type="evidence" value="ECO:0007669"/>
    <property type="project" value="TreeGrafter"/>
</dbReference>
<evidence type="ECO:0000313" key="17">
    <source>
        <dbReference type="Proteomes" id="UP000034164"/>
    </source>
</evidence>
<gene>
    <name evidence="16" type="ORF">EMCG_00221</name>
</gene>
<keyword evidence="5" id="KW-0723">Serine/threonine-protein kinase</keyword>